<dbReference type="OrthoDB" id="4243at2759"/>
<keyword evidence="8 10" id="KW-0472">Membrane</keyword>
<evidence type="ECO:0000313" key="14">
    <source>
        <dbReference type="Proteomes" id="UP001165065"/>
    </source>
</evidence>
<dbReference type="PANTHER" id="PTHR12743:SF8">
    <property type="entry name" value="PROTEIN HRI1"/>
    <property type="match status" value="1"/>
</dbReference>
<evidence type="ECO:0000256" key="7">
    <source>
        <dbReference type="ARBA" id="ARBA00023128"/>
    </source>
</evidence>
<dbReference type="GO" id="GO:0005743">
    <property type="term" value="C:mitochondrial inner membrane"/>
    <property type="evidence" value="ECO:0007669"/>
    <property type="project" value="UniProtKB-SubCell"/>
</dbReference>
<comment type="catalytic activity">
    <reaction evidence="10">
        <text>holo-[cytochrome c] = apo-[cytochrome c] + heme b</text>
        <dbReference type="Rhea" id="RHEA:22648"/>
        <dbReference type="Rhea" id="RHEA-COMP:10725"/>
        <dbReference type="Rhea" id="RHEA-COMP:10726"/>
        <dbReference type="ChEBI" id="CHEBI:29950"/>
        <dbReference type="ChEBI" id="CHEBI:60344"/>
        <dbReference type="ChEBI" id="CHEBI:83739"/>
        <dbReference type="EC" id="4.4.1.17"/>
    </reaction>
</comment>
<evidence type="ECO:0000313" key="13">
    <source>
        <dbReference type="EMBL" id="GMI19698.1"/>
    </source>
</evidence>
<feature type="region of interest" description="Disordered" evidence="12">
    <location>
        <begin position="1"/>
        <end position="38"/>
    </location>
</feature>
<dbReference type="PANTHER" id="PTHR12743">
    <property type="entry name" value="CYTOCHROME C1 HEME LYASE"/>
    <property type="match status" value="1"/>
</dbReference>
<dbReference type="Pfam" id="PF01265">
    <property type="entry name" value="Cyto_heme_lyase"/>
    <property type="match status" value="2"/>
</dbReference>
<dbReference type="Proteomes" id="UP001165065">
    <property type="component" value="Unassembled WGS sequence"/>
</dbReference>
<keyword evidence="9 10" id="KW-0456">Lyase</keyword>
<evidence type="ECO:0000256" key="1">
    <source>
        <dbReference type="ARBA" id="ARBA00004273"/>
    </source>
</evidence>
<evidence type="ECO:0000256" key="10">
    <source>
        <dbReference type="RuleBase" id="RU363130"/>
    </source>
</evidence>
<gene>
    <name evidence="13" type="ORF">TrCOL_g11955</name>
</gene>
<comment type="function">
    <text evidence="10">Lyase that catalyzes the covalent linking of the heme group to the cytochrome C apoprotein to produce the mature functional cytochrome.</text>
</comment>
<keyword evidence="5 10" id="KW-0999">Mitochondrion inner membrane</keyword>
<name>A0A9W7L0P0_9STRA</name>
<evidence type="ECO:0000256" key="2">
    <source>
        <dbReference type="ARBA" id="ARBA00007255"/>
    </source>
</evidence>
<dbReference type="AlphaFoldDB" id="A0A9W7L0P0"/>
<protein>
    <recommendedName>
        <fullName evidence="10">Holocytochrome c-type synthase</fullName>
        <ecNumber evidence="10">4.4.1.17</ecNumber>
    </recommendedName>
</protein>
<feature type="coiled-coil region" evidence="11">
    <location>
        <begin position="234"/>
        <end position="268"/>
    </location>
</feature>
<evidence type="ECO:0000256" key="12">
    <source>
        <dbReference type="SAM" id="MobiDB-lite"/>
    </source>
</evidence>
<sequence>MMPVHANNLPSQNQSSNLSTKRESSTIPKGGTSTETWTYPSPQMFWNSINRKQKVDTTTEKDIPAVVAIHNNMNETTWRKVMEWEEVQGYKDGKLEKFIGRPTDLSPKARLKSYLLHPLPFDRHDWTVLRSNGTRVRYVIDYYYDESLASSKEGSGMVEKGEHGKIKCIQVDVRPAADTPEAVFARTVKMPWAVRKGDTSFRAMEFMPSEDMKKQRGESERTWETIISNEKVPVVVTEEERIKAKENLKEISNKCKSLEEALANCKTDTTCAKASLALTMCMARIGCTVQHEAFRKVLEKGEDEGVDKALEIVVECVAGIEGKANGGGGR</sequence>
<evidence type="ECO:0000256" key="6">
    <source>
        <dbReference type="ARBA" id="ARBA00023004"/>
    </source>
</evidence>
<keyword evidence="11" id="KW-0175">Coiled coil</keyword>
<dbReference type="PROSITE" id="PS00822">
    <property type="entry name" value="CYTO_HEME_LYASE_2"/>
    <property type="match status" value="1"/>
</dbReference>
<dbReference type="GO" id="GO:0046872">
    <property type="term" value="F:metal ion binding"/>
    <property type="evidence" value="ECO:0007669"/>
    <property type="project" value="UniProtKB-KW"/>
</dbReference>
<reference evidence="14" key="1">
    <citation type="journal article" date="2023" name="Commun. Biol.">
        <title>Genome analysis of Parmales, the sister group of diatoms, reveals the evolutionary specialization of diatoms from phago-mixotrophs to photoautotrophs.</title>
        <authorList>
            <person name="Ban H."/>
            <person name="Sato S."/>
            <person name="Yoshikawa S."/>
            <person name="Yamada K."/>
            <person name="Nakamura Y."/>
            <person name="Ichinomiya M."/>
            <person name="Sato N."/>
            <person name="Blanc-Mathieu R."/>
            <person name="Endo H."/>
            <person name="Kuwata A."/>
            <person name="Ogata H."/>
        </authorList>
    </citation>
    <scope>NUCLEOTIDE SEQUENCE [LARGE SCALE GENOMIC DNA]</scope>
</reference>
<evidence type="ECO:0000256" key="9">
    <source>
        <dbReference type="ARBA" id="ARBA00023239"/>
    </source>
</evidence>
<keyword evidence="7 10" id="KW-0496">Mitochondrion</keyword>
<keyword evidence="4 10" id="KW-0479">Metal-binding</keyword>
<evidence type="ECO:0000256" key="5">
    <source>
        <dbReference type="ARBA" id="ARBA00022792"/>
    </source>
</evidence>
<dbReference type="InterPro" id="IPR000511">
    <property type="entry name" value="Holocyt_c/c1_synthase"/>
</dbReference>
<keyword evidence="6 10" id="KW-0408">Iron</keyword>
<dbReference type="PROSITE" id="PS00821">
    <property type="entry name" value="CYTO_HEME_LYASE_1"/>
    <property type="match status" value="1"/>
</dbReference>
<evidence type="ECO:0000256" key="11">
    <source>
        <dbReference type="SAM" id="Coils"/>
    </source>
</evidence>
<dbReference type="EMBL" id="BRYA01000499">
    <property type="protein sequence ID" value="GMI19698.1"/>
    <property type="molecule type" value="Genomic_DNA"/>
</dbReference>
<feature type="compositionally biased region" description="Low complexity" evidence="12">
    <location>
        <begin position="7"/>
        <end position="19"/>
    </location>
</feature>
<proteinExistence type="inferred from homology"/>
<dbReference type="EC" id="4.4.1.17" evidence="10"/>
<comment type="similarity">
    <text evidence="2 10">Belongs to the cytochrome c-type heme lyase family.</text>
</comment>
<evidence type="ECO:0000256" key="3">
    <source>
        <dbReference type="ARBA" id="ARBA00022617"/>
    </source>
</evidence>
<evidence type="ECO:0000256" key="4">
    <source>
        <dbReference type="ARBA" id="ARBA00022723"/>
    </source>
</evidence>
<comment type="caution">
    <text evidence="13">The sequence shown here is derived from an EMBL/GenBank/DDBJ whole genome shotgun (WGS) entry which is preliminary data.</text>
</comment>
<organism evidence="13 14">
    <name type="scientific">Triparma columacea</name>
    <dbReference type="NCBI Taxonomy" id="722753"/>
    <lineage>
        <taxon>Eukaryota</taxon>
        <taxon>Sar</taxon>
        <taxon>Stramenopiles</taxon>
        <taxon>Ochrophyta</taxon>
        <taxon>Bolidophyceae</taxon>
        <taxon>Parmales</taxon>
        <taxon>Triparmaceae</taxon>
        <taxon>Triparma</taxon>
    </lineage>
</organism>
<feature type="compositionally biased region" description="Polar residues" evidence="12">
    <location>
        <begin position="25"/>
        <end position="38"/>
    </location>
</feature>
<dbReference type="GO" id="GO:0004408">
    <property type="term" value="F:holocytochrome-c synthase activity"/>
    <property type="evidence" value="ECO:0007669"/>
    <property type="project" value="UniProtKB-EC"/>
</dbReference>
<comment type="subcellular location">
    <subcellularLocation>
        <location evidence="1 10">Mitochondrion inner membrane</location>
    </subcellularLocation>
</comment>
<keyword evidence="14" id="KW-1185">Reference proteome</keyword>
<evidence type="ECO:0000256" key="8">
    <source>
        <dbReference type="ARBA" id="ARBA00023136"/>
    </source>
</evidence>
<accession>A0A9W7L0P0</accession>
<keyword evidence="3 10" id="KW-0349">Heme</keyword>